<dbReference type="AlphaFoldDB" id="A0A401SYT8"/>
<protein>
    <submittedName>
        <fullName evidence="2">Uncharacterized protein</fullName>
    </submittedName>
</protein>
<proteinExistence type="predicted"/>
<dbReference type="EMBL" id="BEZZ01000717">
    <property type="protein sequence ID" value="GCC35572.1"/>
    <property type="molecule type" value="Genomic_DNA"/>
</dbReference>
<feature type="region of interest" description="Disordered" evidence="1">
    <location>
        <begin position="43"/>
        <end position="72"/>
    </location>
</feature>
<reference evidence="2 3" key="1">
    <citation type="journal article" date="2018" name="Nat. Ecol. Evol.">
        <title>Shark genomes provide insights into elasmobranch evolution and the origin of vertebrates.</title>
        <authorList>
            <person name="Hara Y"/>
            <person name="Yamaguchi K"/>
            <person name="Onimaru K"/>
            <person name="Kadota M"/>
            <person name="Koyanagi M"/>
            <person name="Keeley SD"/>
            <person name="Tatsumi K"/>
            <person name="Tanaka K"/>
            <person name="Motone F"/>
            <person name="Kageyama Y"/>
            <person name="Nozu R"/>
            <person name="Adachi N"/>
            <person name="Nishimura O"/>
            <person name="Nakagawa R"/>
            <person name="Tanegashima C"/>
            <person name="Kiyatake I"/>
            <person name="Matsumoto R"/>
            <person name="Murakumo K"/>
            <person name="Nishida K"/>
            <person name="Terakita A"/>
            <person name="Kuratani S"/>
            <person name="Sato K"/>
            <person name="Hyodo S Kuraku.S."/>
        </authorList>
    </citation>
    <scope>NUCLEOTIDE SEQUENCE [LARGE SCALE GENOMIC DNA]</scope>
</reference>
<accession>A0A401SYT8</accession>
<evidence type="ECO:0000256" key="1">
    <source>
        <dbReference type="SAM" id="MobiDB-lite"/>
    </source>
</evidence>
<comment type="caution">
    <text evidence="2">The sequence shown here is derived from an EMBL/GenBank/DDBJ whole genome shotgun (WGS) entry which is preliminary data.</text>
</comment>
<gene>
    <name evidence="2" type="ORF">chiPu_0014057</name>
</gene>
<keyword evidence="3" id="KW-1185">Reference proteome</keyword>
<name>A0A401SYT8_CHIPU</name>
<dbReference type="Proteomes" id="UP000287033">
    <property type="component" value="Unassembled WGS sequence"/>
</dbReference>
<sequence>MFKRFKRRGSPVSRGRQPSVTARPELTARRYCRPHFLHQNPAEMSQCGDQSVRPVLLPPRNKKLPCNTGYAE</sequence>
<organism evidence="2 3">
    <name type="scientific">Chiloscyllium punctatum</name>
    <name type="common">Brownbanded bambooshark</name>
    <name type="synonym">Hemiscyllium punctatum</name>
    <dbReference type="NCBI Taxonomy" id="137246"/>
    <lineage>
        <taxon>Eukaryota</taxon>
        <taxon>Metazoa</taxon>
        <taxon>Chordata</taxon>
        <taxon>Craniata</taxon>
        <taxon>Vertebrata</taxon>
        <taxon>Chondrichthyes</taxon>
        <taxon>Elasmobranchii</taxon>
        <taxon>Galeomorphii</taxon>
        <taxon>Galeoidea</taxon>
        <taxon>Orectolobiformes</taxon>
        <taxon>Hemiscylliidae</taxon>
        <taxon>Chiloscyllium</taxon>
    </lineage>
</organism>
<evidence type="ECO:0000313" key="3">
    <source>
        <dbReference type="Proteomes" id="UP000287033"/>
    </source>
</evidence>
<dbReference type="STRING" id="137246.A0A401SYT8"/>
<evidence type="ECO:0000313" key="2">
    <source>
        <dbReference type="EMBL" id="GCC35572.1"/>
    </source>
</evidence>
<feature type="region of interest" description="Disordered" evidence="1">
    <location>
        <begin position="1"/>
        <end position="26"/>
    </location>
</feature>